<organism evidence="2 3">
    <name type="scientific">Trypanosoma theileri</name>
    <dbReference type="NCBI Taxonomy" id="67003"/>
    <lineage>
        <taxon>Eukaryota</taxon>
        <taxon>Discoba</taxon>
        <taxon>Euglenozoa</taxon>
        <taxon>Kinetoplastea</taxon>
        <taxon>Metakinetoplastina</taxon>
        <taxon>Trypanosomatida</taxon>
        <taxon>Trypanosomatidae</taxon>
        <taxon>Trypanosoma</taxon>
    </lineage>
</organism>
<accession>A0A1X0NK54</accession>
<evidence type="ECO:0000313" key="3">
    <source>
        <dbReference type="Proteomes" id="UP000192257"/>
    </source>
</evidence>
<feature type="region of interest" description="Disordered" evidence="1">
    <location>
        <begin position="275"/>
        <end position="373"/>
    </location>
</feature>
<dbReference type="OrthoDB" id="253012at2759"/>
<dbReference type="EMBL" id="NBCO01000038">
    <property type="protein sequence ID" value="ORC85037.1"/>
    <property type="molecule type" value="Genomic_DNA"/>
</dbReference>
<proteinExistence type="predicted"/>
<feature type="compositionally biased region" description="Basic and acidic residues" evidence="1">
    <location>
        <begin position="291"/>
        <end position="373"/>
    </location>
</feature>
<protein>
    <submittedName>
        <fullName evidence="2">Kinetoplast DNA-associated protein</fullName>
    </submittedName>
</protein>
<name>A0A1X0NK54_9TRYP</name>
<sequence length="373" mass="43623">MHVDAVTVLDDIRRTGQLIEEFHRLRKYGGNRAALERIKVEIRRLKETQRTFLELENTRKKNYVQHDGFHASSTRSDGLMITPRSRSEPRECEETDALVHIKRNGRTSSVTRTLREEPTDLVRQNKKNPQLPKTSIQAVVSSFDHGEEYRRHCSVVFAVILAEAHTRREIIHKYDRRRIKLLSNFREGSIIIALSKPHQGHSFSAHDEFAYKMEGLSSQHESQSSHRIQQRHLPQSATAASGTPIDDECNSNKQHEQNRRKIIIGHLYGNKRLNEQAKESEQSTATAVQRMPDDDGVRYRVQEEQNRRNAEIEVRRKAEEEEARRKTEEEEEARRKAEQEEEAKRKAEQEEEAKRKAEQEEEARRKAEEEEEA</sequence>
<keyword evidence="3" id="KW-1185">Reference proteome</keyword>
<dbReference type="VEuPathDB" id="TriTrypDB:TM35_000381120"/>
<dbReference type="GeneID" id="39989306"/>
<evidence type="ECO:0000313" key="2">
    <source>
        <dbReference type="EMBL" id="ORC85037.1"/>
    </source>
</evidence>
<reference evidence="2 3" key="1">
    <citation type="submission" date="2017-03" db="EMBL/GenBank/DDBJ databases">
        <title>An alternative strategy for trypanosome survival in the mammalian bloodstream revealed through genome and transcriptome analysis of the ubiquitous bovine parasite Trypanosoma (Megatrypanum) theileri.</title>
        <authorList>
            <person name="Kelly S."/>
            <person name="Ivens A."/>
            <person name="Mott A."/>
            <person name="O'Neill E."/>
            <person name="Emms D."/>
            <person name="Macleod O."/>
            <person name="Voorheis P."/>
            <person name="Matthews J."/>
            <person name="Matthews K."/>
            <person name="Carrington M."/>
        </authorList>
    </citation>
    <scope>NUCLEOTIDE SEQUENCE [LARGE SCALE GENOMIC DNA]</scope>
    <source>
        <strain evidence="2">Edinburgh</strain>
    </source>
</reference>
<dbReference type="RefSeq" id="XP_028879103.1">
    <property type="nucleotide sequence ID" value="XM_029029526.1"/>
</dbReference>
<comment type="caution">
    <text evidence="2">The sequence shown here is derived from an EMBL/GenBank/DDBJ whole genome shotgun (WGS) entry which is preliminary data.</text>
</comment>
<feature type="compositionally biased region" description="Polar residues" evidence="1">
    <location>
        <begin position="216"/>
        <end position="241"/>
    </location>
</feature>
<feature type="non-terminal residue" evidence="2">
    <location>
        <position position="373"/>
    </location>
</feature>
<feature type="region of interest" description="Disordered" evidence="1">
    <location>
        <begin position="215"/>
        <end position="258"/>
    </location>
</feature>
<evidence type="ECO:0000256" key="1">
    <source>
        <dbReference type="SAM" id="MobiDB-lite"/>
    </source>
</evidence>
<gene>
    <name evidence="2" type="ORF">TM35_000381120</name>
</gene>
<dbReference type="Proteomes" id="UP000192257">
    <property type="component" value="Unassembled WGS sequence"/>
</dbReference>
<dbReference type="AlphaFoldDB" id="A0A1X0NK54"/>
<dbReference type="STRING" id="67003.A0A1X0NK54"/>